<dbReference type="InterPro" id="IPR002110">
    <property type="entry name" value="Ankyrin_rpt"/>
</dbReference>
<sequence length="108" mass="12201">MLYKFGANVKSTDNRNNTILHYFCGSGDLEGVKFALQFIDINDKAYNNFVPLHAAAYKNRFNFCEYLCTLPELDKNAKSQDVGLTPLGYAIVRNHKETVNVLKKFGCA</sequence>
<dbReference type="SMART" id="SM00248">
    <property type="entry name" value="ANK"/>
    <property type="match status" value="3"/>
</dbReference>
<dbReference type="EMBL" id="DS114091">
    <property type="protein sequence ID" value="EAX90664.1"/>
    <property type="molecule type" value="Genomic_DNA"/>
</dbReference>
<reference evidence="1" key="1">
    <citation type="submission" date="2006-10" db="EMBL/GenBank/DDBJ databases">
        <authorList>
            <person name="Amadeo P."/>
            <person name="Zhao Q."/>
            <person name="Wortman J."/>
            <person name="Fraser-Liggett C."/>
            <person name="Carlton J."/>
        </authorList>
    </citation>
    <scope>NUCLEOTIDE SEQUENCE</scope>
    <source>
        <strain evidence="1">G3</strain>
    </source>
</reference>
<dbReference type="InParanoid" id="A2FWS1"/>
<dbReference type="VEuPathDB" id="TrichDB:TVAGG3_0248880"/>
<dbReference type="Gene3D" id="1.25.40.20">
    <property type="entry name" value="Ankyrin repeat-containing domain"/>
    <property type="match status" value="1"/>
</dbReference>
<protein>
    <submittedName>
        <fullName evidence="1">Uncharacterized protein</fullName>
    </submittedName>
</protein>
<accession>A2FWS1</accession>
<evidence type="ECO:0000313" key="1">
    <source>
        <dbReference type="EMBL" id="EAX90664.1"/>
    </source>
</evidence>
<dbReference type="Pfam" id="PF12796">
    <property type="entry name" value="Ank_2"/>
    <property type="match status" value="1"/>
</dbReference>
<dbReference type="VEuPathDB" id="TrichDB:TVAG_142080"/>
<dbReference type="SMR" id="A2FWS1"/>
<dbReference type="PANTHER" id="PTHR24164:SF4">
    <property type="entry name" value="RELA-ASSOCIATED INHIBITOR"/>
    <property type="match status" value="1"/>
</dbReference>
<evidence type="ECO:0000313" key="2">
    <source>
        <dbReference type="Proteomes" id="UP000001542"/>
    </source>
</evidence>
<dbReference type="Proteomes" id="UP000001542">
    <property type="component" value="Unassembled WGS sequence"/>
</dbReference>
<dbReference type="InterPro" id="IPR028320">
    <property type="entry name" value="iASPP"/>
</dbReference>
<keyword evidence="2" id="KW-1185">Reference proteome</keyword>
<gene>
    <name evidence="1" type="ORF">TVAG_142080</name>
</gene>
<dbReference type="AlphaFoldDB" id="A2FWS1"/>
<dbReference type="STRING" id="5722.A2FWS1"/>
<reference evidence="1" key="2">
    <citation type="journal article" date="2007" name="Science">
        <title>Draft genome sequence of the sexually transmitted pathogen Trichomonas vaginalis.</title>
        <authorList>
            <person name="Carlton J.M."/>
            <person name="Hirt R.P."/>
            <person name="Silva J.C."/>
            <person name="Delcher A.L."/>
            <person name="Schatz M."/>
            <person name="Zhao Q."/>
            <person name="Wortman J.R."/>
            <person name="Bidwell S.L."/>
            <person name="Alsmark U.C.M."/>
            <person name="Besteiro S."/>
            <person name="Sicheritz-Ponten T."/>
            <person name="Noel C.J."/>
            <person name="Dacks J.B."/>
            <person name="Foster P.G."/>
            <person name="Simillion C."/>
            <person name="Van de Peer Y."/>
            <person name="Miranda-Saavedra D."/>
            <person name="Barton G.J."/>
            <person name="Westrop G.D."/>
            <person name="Mueller S."/>
            <person name="Dessi D."/>
            <person name="Fiori P.L."/>
            <person name="Ren Q."/>
            <person name="Paulsen I."/>
            <person name="Zhang H."/>
            <person name="Bastida-Corcuera F.D."/>
            <person name="Simoes-Barbosa A."/>
            <person name="Brown M.T."/>
            <person name="Hayes R.D."/>
            <person name="Mukherjee M."/>
            <person name="Okumura C.Y."/>
            <person name="Schneider R."/>
            <person name="Smith A.J."/>
            <person name="Vanacova S."/>
            <person name="Villalvazo M."/>
            <person name="Haas B.J."/>
            <person name="Pertea M."/>
            <person name="Feldblyum T.V."/>
            <person name="Utterback T.R."/>
            <person name="Shu C.L."/>
            <person name="Osoegawa K."/>
            <person name="de Jong P.J."/>
            <person name="Hrdy I."/>
            <person name="Horvathova L."/>
            <person name="Zubacova Z."/>
            <person name="Dolezal P."/>
            <person name="Malik S.B."/>
            <person name="Logsdon J.M. Jr."/>
            <person name="Henze K."/>
            <person name="Gupta A."/>
            <person name="Wang C.C."/>
            <person name="Dunne R.L."/>
            <person name="Upcroft J.A."/>
            <person name="Upcroft P."/>
            <person name="White O."/>
            <person name="Salzberg S.L."/>
            <person name="Tang P."/>
            <person name="Chiu C.-H."/>
            <person name="Lee Y.-S."/>
            <person name="Embley T.M."/>
            <person name="Coombs G.H."/>
            <person name="Mottram J.C."/>
            <person name="Tachezy J."/>
            <person name="Fraser-Liggett C.M."/>
            <person name="Johnson P.J."/>
        </authorList>
    </citation>
    <scope>NUCLEOTIDE SEQUENCE [LARGE SCALE GENOMIC DNA]</scope>
    <source>
        <strain evidence="1">G3</strain>
    </source>
</reference>
<dbReference type="RefSeq" id="XP_001303594.1">
    <property type="nucleotide sequence ID" value="XM_001303593.1"/>
</dbReference>
<dbReference type="SUPFAM" id="SSF48403">
    <property type="entry name" value="Ankyrin repeat"/>
    <property type="match status" value="1"/>
</dbReference>
<dbReference type="InterPro" id="IPR036770">
    <property type="entry name" value="Ankyrin_rpt-contain_sf"/>
</dbReference>
<proteinExistence type="predicted"/>
<dbReference type="PANTHER" id="PTHR24164">
    <property type="entry name" value="RELA-ASSOCIATED INHIBITOR"/>
    <property type="match status" value="1"/>
</dbReference>
<dbReference type="KEGG" id="tva:4748351"/>
<organism evidence="1 2">
    <name type="scientific">Trichomonas vaginalis (strain ATCC PRA-98 / G3)</name>
    <dbReference type="NCBI Taxonomy" id="412133"/>
    <lineage>
        <taxon>Eukaryota</taxon>
        <taxon>Metamonada</taxon>
        <taxon>Parabasalia</taxon>
        <taxon>Trichomonadida</taxon>
        <taxon>Trichomonadidae</taxon>
        <taxon>Trichomonas</taxon>
    </lineage>
</organism>
<dbReference type="GO" id="GO:0006355">
    <property type="term" value="P:regulation of DNA-templated transcription"/>
    <property type="evidence" value="ECO:0007669"/>
    <property type="project" value="InterPro"/>
</dbReference>
<name>A2FWS1_TRIV3</name>